<keyword evidence="2" id="KW-1185">Reference proteome</keyword>
<gene>
    <name evidence="1" type="ORF">QEH59_14675</name>
</gene>
<accession>A0ABU1ALK6</accession>
<proteinExistence type="predicted"/>
<name>A0ABU1ALK6_9BACT</name>
<reference evidence="1 2" key="1">
    <citation type="submission" date="2023-04" db="EMBL/GenBank/DDBJ databases">
        <title>A novel bacteria isolated from coastal sediment.</title>
        <authorList>
            <person name="Liu X.-J."/>
            <person name="Du Z.-J."/>
        </authorList>
    </citation>
    <scope>NUCLEOTIDE SEQUENCE [LARGE SCALE GENOMIC DNA]</scope>
    <source>
        <strain evidence="1 2">SDUM461004</strain>
    </source>
</reference>
<comment type="caution">
    <text evidence="1">The sequence shown here is derived from an EMBL/GenBank/DDBJ whole genome shotgun (WGS) entry which is preliminary data.</text>
</comment>
<organism evidence="1 2">
    <name type="scientific">Thalassobacterium sedimentorum</name>
    <dbReference type="NCBI Taxonomy" id="3041258"/>
    <lineage>
        <taxon>Bacteria</taxon>
        <taxon>Pseudomonadati</taxon>
        <taxon>Verrucomicrobiota</taxon>
        <taxon>Opitutia</taxon>
        <taxon>Puniceicoccales</taxon>
        <taxon>Coraliomargaritaceae</taxon>
        <taxon>Thalassobacterium</taxon>
    </lineage>
</organism>
<evidence type="ECO:0000313" key="1">
    <source>
        <dbReference type="EMBL" id="MDQ8195676.1"/>
    </source>
</evidence>
<protein>
    <submittedName>
        <fullName evidence="1">Uncharacterized protein</fullName>
    </submittedName>
</protein>
<dbReference type="RefSeq" id="WP_308986125.1">
    <property type="nucleotide sequence ID" value="NZ_JARXIC010000029.1"/>
</dbReference>
<dbReference type="EMBL" id="JARXIC010000029">
    <property type="protein sequence ID" value="MDQ8195676.1"/>
    <property type="molecule type" value="Genomic_DNA"/>
</dbReference>
<dbReference type="Proteomes" id="UP001243717">
    <property type="component" value="Unassembled WGS sequence"/>
</dbReference>
<sequence>MKEALVKSGYTEERARGLTNKSGRDLNLLLRLIQGLSERPDWATQSEAADLAIAQMLAQWKDENPGDQQAIEELSGNGYGEWIVRIRQAASAKAAPLEFAIGRWKFTSRYESWLYLGGLIGAEVIERFKTLAIKVLSEPDPRLQLRKNQRYAASIYGKERAYSSCLREGIAETLALLGSHCHSLSACRSGLGQEVASLVVRELLAEADSQRWASLNDVLPLLAEAAPDEFLRAVGGASEKPDEPFSGVFSEEGDMFHGGSFMTGLLWALESLAWNDDYLIRVCDILANLAAVDPGGNYSNRPDNSLRGILLPWFPQTVASTDRRHAAVRSTVREYPEVGWKLILKLLPVNHSIGHPTHRPKWRDYIPEDWKDGVTNGQRWEDEGFYAELALDVAGRDSEKLAELLPFYFHIHPRLSNFMENYRNRLLSGDVLNLPEEKRLALWTEISNKTSNHRKYADSDAWKVPDEMLQQLEEVADRLKPQEPEVRHRRLFSGQDMNLYDDTGDWEEQRQRLLEKRIEALKEIKQLGGTAVLRRFWQAVDSPNEVGNACGADETLADDAEYLPVLLESKTDADYRFAVAYIWRRFHSKHWEWIDGMDRSQWSVTAQAEFFAQLPSVQEIWQRAESELGTNKVEYWKRARVHPDRNRLEGFEHAITQLIGNGRSDMAIQCFWLGDLWTGVYLELALLALEKFDPEENRIDAHAIQKIFKHLQEVESIDEKRLATLEWNYLPLLDKHSGGARPMTLYRRLAEQPEFFCEVIRAVYRPRHEVERDDETEGIEDQPEVDESKASMARNAYTLLMDWNYPPGTERGGVFSGDKLKAWLASVKEACVASGHWEAASHQIGEVLYYAPKDGDELWIDSVCDPLDSKDDTEFRRGLRIRIFNSRGVHGFSGGKDEIKLAEKWERIASQAEAKGYGRLGATLRELGKTYREDAKRSITEHRHAFD</sequence>
<evidence type="ECO:0000313" key="2">
    <source>
        <dbReference type="Proteomes" id="UP001243717"/>
    </source>
</evidence>